<sequence>MEPFKPYHIVHIDIARLQETELEPGNHYVIFYYNNIPLGHTYLPDNHSLQDCYTDIFEAIYPALSHYAAQSPIPIGPDTKENFINGNQVQLLELLRLSCFNPAALEQNTISVVVCTRNRPEAIAVCIEKILNCPDKDFEIIVVDNAPDNNLTREAVQRFPNVKYVLEPRKGLDIARNTGARHASGSIIAYTDDDVSVTVDWIEQLRTCFNDPMTMAVTGLVLPSSLDYESQYLFEKNWGFNKGYVPKVFDHNYFKIHYNYGMPVWEIGAGANMAFRSQVFQFAGGFDERLDVGASGCSGDSEMWHRIIAEGWTCRYFPHLVVHHQHRKTKEELSKQLFAYMRGHVSAILVQYEKYGHPGDRRRVYRSLPQYYLSKVWSTFRKGKFNELQDIFNEIDGAFSGWKFYLNNKLPAGTKRKFTSLYEPANFKAGNLVSIIIPCYNHAHYLSEAIESVLNQEYPHVEVIVVDDGSTDDTASICKKYPSVKYLRTERVGLSAARNFGVKNCEGQYVIFLDADDFLTTNAISTHIEHLLYSPISVFISGAHQRINEHRAPLPPAEALTKWGHCYDALLQGNYIAMEGSVMYRRELFHAFAFDTTITACEDYDLNLRIARYFFTFTHQKIVAVYRIHTQNMSANTQMMLQQVLKVLEKQIPFLRTPHEQDCYEKGVQNWQHYYSQKTSG</sequence>
<organism evidence="2 3">
    <name type="scientific">Pedobacter psychroterrae</name>
    <dbReference type="NCBI Taxonomy" id="2530453"/>
    <lineage>
        <taxon>Bacteria</taxon>
        <taxon>Pseudomonadati</taxon>
        <taxon>Bacteroidota</taxon>
        <taxon>Sphingobacteriia</taxon>
        <taxon>Sphingobacteriales</taxon>
        <taxon>Sphingobacteriaceae</taxon>
        <taxon>Pedobacter</taxon>
    </lineage>
</organism>
<reference evidence="2 3" key="1">
    <citation type="submission" date="2019-02" db="EMBL/GenBank/DDBJ databases">
        <title>Pedobacter sp. RP-1-14 sp. nov., isolated from Arctic soil.</title>
        <authorList>
            <person name="Dahal R.H."/>
        </authorList>
    </citation>
    <scope>NUCLEOTIDE SEQUENCE [LARGE SCALE GENOMIC DNA]</scope>
    <source>
        <strain evidence="2 3">RP-1-14</strain>
    </source>
</reference>
<dbReference type="AlphaFoldDB" id="A0A4R0NKM0"/>
<dbReference type="SUPFAM" id="SSF53448">
    <property type="entry name" value="Nucleotide-diphospho-sugar transferases"/>
    <property type="match status" value="2"/>
</dbReference>
<keyword evidence="2" id="KW-0808">Transferase</keyword>
<evidence type="ECO:0000259" key="1">
    <source>
        <dbReference type="Pfam" id="PF00535"/>
    </source>
</evidence>
<feature type="domain" description="Glycosyltransferase 2-like" evidence="1">
    <location>
        <begin position="434"/>
        <end position="589"/>
    </location>
</feature>
<dbReference type="Pfam" id="PF00535">
    <property type="entry name" value="Glycos_transf_2"/>
    <property type="match status" value="2"/>
</dbReference>
<dbReference type="RefSeq" id="WP_131596767.1">
    <property type="nucleotide sequence ID" value="NZ_SJSL01000003.1"/>
</dbReference>
<dbReference type="GO" id="GO:0016740">
    <property type="term" value="F:transferase activity"/>
    <property type="evidence" value="ECO:0007669"/>
    <property type="project" value="UniProtKB-KW"/>
</dbReference>
<dbReference type="InterPro" id="IPR001173">
    <property type="entry name" value="Glyco_trans_2-like"/>
</dbReference>
<proteinExistence type="predicted"/>
<dbReference type="InterPro" id="IPR050834">
    <property type="entry name" value="Glycosyltransf_2"/>
</dbReference>
<comment type="caution">
    <text evidence="2">The sequence shown here is derived from an EMBL/GenBank/DDBJ whole genome shotgun (WGS) entry which is preliminary data.</text>
</comment>
<protein>
    <submittedName>
        <fullName evidence="2">Glycosyltransferase</fullName>
    </submittedName>
</protein>
<evidence type="ECO:0000313" key="3">
    <source>
        <dbReference type="Proteomes" id="UP000293347"/>
    </source>
</evidence>
<feature type="domain" description="Glycosyltransferase 2-like" evidence="1">
    <location>
        <begin position="111"/>
        <end position="262"/>
    </location>
</feature>
<evidence type="ECO:0000313" key="2">
    <source>
        <dbReference type="EMBL" id="TCD00418.1"/>
    </source>
</evidence>
<dbReference type="OrthoDB" id="6638511at2"/>
<name>A0A4R0NKM0_9SPHI</name>
<dbReference type="InterPro" id="IPR029044">
    <property type="entry name" value="Nucleotide-diphossugar_trans"/>
</dbReference>
<keyword evidence="3" id="KW-1185">Reference proteome</keyword>
<dbReference type="Gene3D" id="3.90.550.10">
    <property type="entry name" value="Spore Coat Polysaccharide Biosynthesis Protein SpsA, Chain A"/>
    <property type="match status" value="2"/>
</dbReference>
<dbReference type="EMBL" id="SJSL01000003">
    <property type="protein sequence ID" value="TCD00418.1"/>
    <property type="molecule type" value="Genomic_DNA"/>
</dbReference>
<dbReference type="Proteomes" id="UP000293347">
    <property type="component" value="Unassembled WGS sequence"/>
</dbReference>
<accession>A0A4R0NKM0</accession>
<dbReference type="PANTHER" id="PTHR43685:SF2">
    <property type="entry name" value="GLYCOSYLTRANSFERASE 2-LIKE DOMAIN-CONTAINING PROTEIN"/>
    <property type="match status" value="1"/>
</dbReference>
<gene>
    <name evidence="2" type="ORF">EZ437_14430</name>
</gene>
<dbReference type="PANTHER" id="PTHR43685">
    <property type="entry name" value="GLYCOSYLTRANSFERASE"/>
    <property type="match status" value="1"/>
</dbReference>